<dbReference type="InterPro" id="IPR030855">
    <property type="entry name" value="Bifunct_BirA"/>
</dbReference>
<dbReference type="GO" id="GO:0006355">
    <property type="term" value="P:regulation of DNA-templated transcription"/>
    <property type="evidence" value="ECO:0007669"/>
    <property type="project" value="UniProtKB-UniRule"/>
</dbReference>
<keyword evidence="6" id="KW-0804">Transcription</keyword>
<gene>
    <name evidence="6" type="primary">birA</name>
    <name evidence="8" type="ORF">DSCW_00210</name>
</gene>
<keyword evidence="6" id="KW-0678">Repressor</keyword>
<organism evidence="8 9">
    <name type="scientific">Desulfosarcina widdelii</name>
    <dbReference type="NCBI Taxonomy" id="947919"/>
    <lineage>
        <taxon>Bacteria</taxon>
        <taxon>Pseudomonadati</taxon>
        <taxon>Thermodesulfobacteriota</taxon>
        <taxon>Desulfobacteria</taxon>
        <taxon>Desulfobacterales</taxon>
        <taxon>Desulfosarcinaceae</taxon>
        <taxon>Desulfosarcina</taxon>
    </lineage>
</organism>
<dbReference type="Pfam" id="PF02237">
    <property type="entry name" value="BPL_C"/>
    <property type="match status" value="1"/>
</dbReference>
<dbReference type="InterPro" id="IPR003142">
    <property type="entry name" value="BPL_C"/>
</dbReference>
<evidence type="ECO:0000313" key="8">
    <source>
        <dbReference type="EMBL" id="BBO72604.1"/>
    </source>
</evidence>
<dbReference type="EC" id="6.3.4.15" evidence="6"/>
<dbReference type="GO" id="GO:0003677">
    <property type="term" value="F:DNA binding"/>
    <property type="evidence" value="ECO:0007669"/>
    <property type="project" value="UniProtKB-UniRule"/>
</dbReference>
<comment type="similarity">
    <text evidence="6">Belongs to the biotin--protein ligase family.</text>
</comment>
<dbReference type="PROSITE" id="PS51733">
    <property type="entry name" value="BPL_LPL_CATALYTIC"/>
    <property type="match status" value="1"/>
</dbReference>
<dbReference type="CDD" id="cd16442">
    <property type="entry name" value="BPL"/>
    <property type="match status" value="1"/>
</dbReference>
<dbReference type="PANTHER" id="PTHR12835:SF5">
    <property type="entry name" value="BIOTIN--PROTEIN LIGASE"/>
    <property type="match status" value="1"/>
</dbReference>
<dbReference type="InterPro" id="IPR004143">
    <property type="entry name" value="BPL_LPL_catalytic"/>
</dbReference>
<dbReference type="Pfam" id="PF08279">
    <property type="entry name" value="HTH_11"/>
    <property type="match status" value="1"/>
</dbReference>
<dbReference type="AlphaFoldDB" id="A0A5K7Z291"/>
<dbReference type="InterPro" id="IPR008988">
    <property type="entry name" value="Transcriptional_repressor_C"/>
</dbReference>
<name>A0A5K7Z291_9BACT</name>
<dbReference type="HAMAP" id="MF_00978">
    <property type="entry name" value="Bifunct_BirA"/>
    <property type="match status" value="1"/>
</dbReference>
<comment type="catalytic activity">
    <reaction evidence="5 6">
        <text>biotin + L-lysyl-[protein] + ATP = N(6)-biotinyl-L-lysyl-[protein] + AMP + diphosphate + H(+)</text>
        <dbReference type="Rhea" id="RHEA:11756"/>
        <dbReference type="Rhea" id="RHEA-COMP:9752"/>
        <dbReference type="Rhea" id="RHEA-COMP:10505"/>
        <dbReference type="ChEBI" id="CHEBI:15378"/>
        <dbReference type="ChEBI" id="CHEBI:29969"/>
        <dbReference type="ChEBI" id="CHEBI:30616"/>
        <dbReference type="ChEBI" id="CHEBI:33019"/>
        <dbReference type="ChEBI" id="CHEBI:57586"/>
        <dbReference type="ChEBI" id="CHEBI:83144"/>
        <dbReference type="ChEBI" id="CHEBI:456215"/>
        <dbReference type="EC" id="6.3.4.15"/>
    </reaction>
</comment>
<dbReference type="Proteomes" id="UP000427769">
    <property type="component" value="Chromosome"/>
</dbReference>
<dbReference type="Gene3D" id="1.10.10.10">
    <property type="entry name" value="Winged helix-like DNA-binding domain superfamily/Winged helix DNA-binding domain"/>
    <property type="match status" value="1"/>
</dbReference>
<keyword evidence="2 6" id="KW-0547">Nucleotide-binding</keyword>
<dbReference type="PANTHER" id="PTHR12835">
    <property type="entry name" value="BIOTIN PROTEIN LIGASE"/>
    <property type="match status" value="1"/>
</dbReference>
<proteinExistence type="inferred from homology"/>
<evidence type="ECO:0000259" key="7">
    <source>
        <dbReference type="PROSITE" id="PS51733"/>
    </source>
</evidence>
<feature type="binding site" evidence="6">
    <location>
        <begin position="112"/>
        <end position="114"/>
    </location>
    <ligand>
        <name>biotin</name>
        <dbReference type="ChEBI" id="CHEBI:57586"/>
    </ligand>
</feature>
<dbReference type="SUPFAM" id="SSF50037">
    <property type="entry name" value="C-terminal domain of transcriptional repressors"/>
    <property type="match status" value="1"/>
</dbReference>
<dbReference type="GO" id="GO:0005524">
    <property type="term" value="F:ATP binding"/>
    <property type="evidence" value="ECO:0007669"/>
    <property type="project" value="UniProtKB-UniRule"/>
</dbReference>
<dbReference type="InterPro" id="IPR045864">
    <property type="entry name" value="aa-tRNA-synth_II/BPL/LPL"/>
</dbReference>
<dbReference type="Pfam" id="PF03099">
    <property type="entry name" value="BPL_LplA_LipB"/>
    <property type="match status" value="1"/>
</dbReference>
<dbReference type="GO" id="GO:0005737">
    <property type="term" value="C:cytoplasm"/>
    <property type="evidence" value="ECO:0007669"/>
    <property type="project" value="TreeGrafter"/>
</dbReference>
<feature type="domain" description="BPL/LPL catalytic" evidence="7">
    <location>
        <begin position="58"/>
        <end position="247"/>
    </location>
</feature>
<dbReference type="SUPFAM" id="SSF46785">
    <property type="entry name" value="Winged helix' DNA-binding domain"/>
    <property type="match status" value="1"/>
</dbReference>
<dbReference type="Gene3D" id="2.30.30.100">
    <property type="match status" value="1"/>
</dbReference>
<keyword evidence="4 6" id="KW-0092">Biotin</keyword>
<evidence type="ECO:0000256" key="3">
    <source>
        <dbReference type="ARBA" id="ARBA00022840"/>
    </source>
</evidence>
<reference evidence="8 9" key="1">
    <citation type="submission" date="2019-11" db="EMBL/GenBank/DDBJ databases">
        <title>Comparative genomics of hydrocarbon-degrading Desulfosarcina strains.</title>
        <authorList>
            <person name="Watanabe M."/>
            <person name="Kojima H."/>
            <person name="Fukui M."/>
        </authorList>
    </citation>
    <scope>NUCLEOTIDE SEQUENCE [LARGE SCALE GENOMIC DNA]</scope>
    <source>
        <strain evidence="8 9">PP31</strain>
    </source>
</reference>
<dbReference type="NCBIfam" id="TIGR00121">
    <property type="entry name" value="birA_ligase"/>
    <property type="match status" value="1"/>
</dbReference>
<feature type="binding site" evidence="6">
    <location>
        <position position="108"/>
    </location>
    <ligand>
        <name>biotin</name>
        <dbReference type="ChEBI" id="CHEBI:57586"/>
    </ligand>
</feature>
<evidence type="ECO:0000256" key="1">
    <source>
        <dbReference type="ARBA" id="ARBA00022598"/>
    </source>
</evidence>
<keyword evidence="1 6" id="KW-0436">Ligase</keyword>
<accession>A0A5K7Z291</accession>
<dbReference type="InterPro" id="IPR004408">
    <property type="entry name" value="Biotin_CoA_COase_ligase"/>
</dbReference>
<keyword evidence="3 6" id="KW-0067">ATP-binding</keyword>
<feature type="DNA-binding region" description="H-T-H motif" evidence="6">
    <location>
        <begin position="20"/>
        <end position="39"/>
    </location>
</feature>
<keyword evidence="6" id="KW-0238">DNA-binding</keyword>
<dbReference type="GO" id="GO:0004077">
    <property type="term" value="F:biotin--[biotin carboxyl-carrier protein] ligase activity"/>
    <property type="evidence" value="ECO:0007669"/>
    <property type="project" value="UniProtKB-UniRule"/>
</dbReference>
<comment type="function">
    <text evidence="6">Acts both as a biotin--[acetyl-CoA-carboxylase] ligase and a repressor.</text>
</comment>
<dbReference type="SUPFAM" id="SSF55681">
    <property type="entry name" value="Class II aaRS and biotin synthetases"/>
    <property type="match status" value="1"/>
</dbReference>
<dbReference type="RefSeq" id="WP_155301804.1">
    <property type="nucleotide sequence ID" value="NZ_AP021875.1"/>
</dbReference>
<dbReference type="OrthoDB" id="9807064at2"/>
<evidence type="ECO:0000256" key="2">
    <source>
        <dbReference type="ARBA" id="ARBA00022741"/>
    </source>
</evidence>
<evidence type="ECO:0000256" key="6">
    <source>
        <dbReference type="HAMAP-Rule" id="MF_00978"/>
    </source>
</evidence>
<keyword evidence="6" id="KW-0805">Transcription regulation</keyword>
<protein>
    <recommendedName>
        <fullName evidence="6">Bifunctional ligase/repressor BirA</fullName>
    </recommendedName>
    <alternativeName>
        <fullName evidence="6">Biotin--[acetyl-CoA-carboxylase] ligase</fullName>
        <ecNumber evidence="6">6.3.4.15</ecNumber>
    </alternativeName>
    <alternativeName>
        <fullName evidence="6">Biotin--protein ligase</fullName>
    </alternativeName>
    <alternativeName>
        <fullName evidence="6">Biotin-[acetyl-CoA carboxylase] synthetase</fullName>
    </alternativeName>
</protein>
<evidence type="ECO:0000313" key="9">
    <source>
        <dbReference type="Proteomes" id="UP000427769"/>
    </source>
</evidence>
<comment type="caution">
    <text evidence="6">Lacks conserved residue(s) required for the propagation of feature annotation.</text>
</comment>
<dbReference type="EMBL" id="AP021875">
    <property type="protein sequence ID" value="BBO72604.1"/>
    <property type="molecule type" value="Genomic_DNA"/>
</dbReference>
<dbReference type="Gene3D" id="3.30.930.10">
    <property type="entry name" value="Bira Bifunctional Protein, Domain 2"/>
    <property type="match status" value="1"/>
</dbReference>
<dbReference type="InterPro" id="IPR013196">
    <property type="entry name" value="HTH_11"/>
</dbReference>
<dbReference type="InterPro" id="IPR036388">
    <property type="entry name" value="WH-like_DNA-bd_sf"/>
</dbReference>
<keyword evidence="9" id="KW-1185">Reference proteome</keyword>
<evidence type="ECO:0000256" key="4">
    <source>
        <dbReference type="ARBA" id="ARBA00023267"/>
    </source>
</evidence>
<feature type="binding site" evidence="6">
    <location>
        <position position="178"/>
    </location>
    <ligand>
        <name>biotin</name>
        <dbReference type="ChEBI" id="CHEBI:57586"/>
    </ligand>
</feature>
<dbReference type="InterPro" id="IPR036390">
    <property type="entry name" value="WH_DNA-bd_sf"/>
</dbReference>
<evidence type="ECO:0000256" key="5">
    <source>
        <dbReference type="ARBA" id="ARBA00047846"/>
    </source>
</evidence>
<dbReference type="KEGG" id="dwd:DSCW_00210"/>
<sequence>MSPKQKIIRILDHDGGVVSGETLSAELGVSRVSIWKHIKGLVQQGIPIQSSARGYRLASDPDSLHPYHFASRQDRIHFFPETGSTMDEAMRLARDGCPDFTVAVALRQTRGRGRMQRVWSSDAGGLYFTVVVRPGIPLMFSGLVNLAAAIDVADILSSGYAVAAGLKWPNDILVNEKKICGILSQMEAEGDQVDYLNLGMGLNVNNQPESVEAGAVSLKSLLGRPVPRREILVAFLDAFEKRMKNFDPAAVIQQWKSHNVTLGKRVRVATVKETVEGLAVDLDAHGGLILQLADGTRQTAVHGDCFHGP</sequence>